<protein>
    <submittedName>
        <fullName evidence="2">Catalase-like domain-containing protein</fullName>
    </submittedName>
</protein>
<sequence>MPLPTDEAVVQTSRELVAQLHSIFGEHPGFRPAHAKGILLSGAFTPSAEAAKLSVAPQFNNSSTAIIIRHSNSTGVPSIPDIDPNADPRGLAIRFTLGDHVHTDIIAHSTPFFPVRTGQEFLEFLRAAAESGPGAASPSPIEKFLGSHPSALAFVQAPKPPPSSYAREAYFGVNAFKLVDAAGKATFIRYRVIPDLGVEKLSPTDLATKGANYLQEDLTARLANGPLTYRLLAQIAEEGDVTNDATVHWPETRKLVELGQVKVEKAYETEKNVKDQKNIIFDPIPRVKGVEPSDDPLLDMRASVYLVSGRERRAAP</sequence>
<dbReference type="InterPro" id="IPR020835">
    <property type="entry name" value="Catalase_sf"/>
</dbReference>
<dbReference type="PANTHER" id="PTHR11465">
    <property type="entry name" value="CATALASE"/>
    <property type="match status" value="1"/>
</dbReference>
<evidence type="ECO:0000313" key="3">
    <source>
        <dbReference type="Proteomes" id="UP000724874"/>
    </source>
</evidence>
<dbReference type="SUPFAM" id="SSF56634">
    <property type="entry name" value="Heme-dependent catalase-like"/>
    <property type="match status" value="1"/>
</dbReference>
<dbReference type="GO" id="GO:0005777">
    <property type="term" value="C:peroxisome"/>
    <property type="evidence" value="ECO:0007669"/>
    <property type="project" value="TreeGrafter"/>
</dbReference>
<dbReference type="GO" id="GO:0020037">
    <property type="term" value="F:heme binding"/>
    <property type="evidence" value="ECO:0007669"/>
    <property type="project" value="InterPro"/>
</dbReference>
<dbReference type="Pfam" id="PF00199">
    <property type="entry name" value="Catalase"/>
    <property type="match status" value="1"/>
</dbReference>
<proteinExistence type="predicted"/>
<dbReference type="EMBL" id="JADNYJ010000069">
    <property type="protein sequence ID" value="KAF8892312.1"/>
    <property type="molecule type" value="Genomic_DNA"/>
</dbReference>
<dbReference type="GO" id="GO:0005739">
    <property type="term" value="C:mitochondrion"/>
    <property type="evidence" value="ECO:0007669"/>
    <property type="project" value="TreeGrafter"/>
</dbReference>
<dbReference type="PANTHER" id="PTHR11465:SF62">
    <property type="entry name" value="CATALASE T"/>
    <property type="match status" value="1"/>
</dbReference>
<keyword evidence="3" id="KW-1185">Reference proteome</keyword>
<dbReference type="InterPro" id="IPR018028">
    <property type="entry name" value="Catalase"/>
</dbReference>
<dbReference type="InterPro" id="IPR024168">
    <property type="entry name" value="Catalase_SrpA-type_pred"/>
</dbReference>
<reference evidence="2" key="1">
    <citation type="submission" date="2020-11" db="EMBL/GenBank/DDBJ databases">
        <authorList>
            <consortium name="DOE Joint Genome Institute"/>
            <person name="Ahrendt S."/>
            <person name="Riley R."/>
            <person name="Andreopoulos W."/>
            <person name="LaButti K."/>
            <person name="Pangilinan J."/>
            <person name="Ruiz-duenas F.J."/>
            <person name="Barrasa J.M."/>
            <person name="Sanchez-Garcia M."/>
            <person name="Camarero S."/>
            <person name="Miyauchi S."/>
            <person name="Serrano A."/>
            <person name="Linde D."/>
            <person name="Babiker R."/>
            <person name="Drula E."/>
            <person name="Ayuso-Fernandez I."/>
            <person name="Pacheco R."/>
            <person name="Padilla G."/>
            <person name="Ferreira P."/>
            <person name="Barriuso J."/>
            <person name="Kellner H."/>
            <person name="Castanera R."/>
            <person name="Alfaro M."/>
            <person name="Ramirez L."/>
            <person name="Pisabarro A.G."/>
            <person name="Kuo A."/>
            <person name="Tritt A."/>
            <person name="Lipzen A."/>
            <person name="He G."/>
            <person name="Yan M."/>
            <person name="Ng V."/>
            <person name="Cullen D."/>
            <person name="Martin F."/>
            <person name="Rosso M.-N."/>
            <person name="Henrissat B."/>
            <person name="Hibbett D."/>
            <person name="Martinez A.T."/>
            <person name="Grigoriev I.V."/>
        </authorList>
    </citation>
    <scope>NUCLEOTIDE SEQUENCE</scope>
    <source>
        <strain evidence="2">AH 44721</strain>
    </source>
</reference>
<evidence type="ECO:0000259" key="1">
    <source>
        <dbReference type="SMART" id="SM01060"/>
    </source>
</evidence>
<organism evidence="2 3">
    <name type="scientific">Gymnopilus junonius</name>
    <name type="common">Spectacular rustgill mushroom</name>
    <name type="synonym">Gymnopilus spectabilis subsp. junonius</name>
    <dbReference type="NCBI Taxonomy" id="109634"/>
    <lineage>
        <taxon>Eukaryota</taxon>
        <taxon>Fungi</taxon>
        <taxon>Dikarya</taxon>
        <taxon>Basidiomycota</taxon>
        <taxon>Agaricomycotina</taxon>
        <taxon>Agaricomycetes</taxon>
        <taxon>Agaricomycetidae</taxon>
        <taxon>Agaricales</taxon>
        <taxon>Agaricineae</taxon>
        <taxon>Hymenogastraceae</taxon>
        <taxon>Gymnopilus</taxon>
    </lineage>
</organism>
<dbReference type="AlphaFoldDB" id="A0A9P5TLP4"/>
<dbReference type="OrthoDB" id="2379805at2759"/>
<dbReference type="PROSITE" id="PS51402">
    <property type="entry name" value="CATALASE_3"/>
    <property type="match status" value="1"/>
</dbReference>
<dbReference type="Gene3D" id="2.40.180.10">
    <property type="entry name" value="Catalase core domain"/>
    <property type="match status" value="1"/>
</dbReference>
<dbReference type="InterPro" id="IPR011614">
    <property type="entry name" value="Catalase_core"/>
</dbReference>
<evidence type="ECO:0000313" key="2">
    <source>
        <dbReference type="EMBL" id="KAF8892312.1"/>
    </source>
</evidence>
<dbReference type="Gene3D" id="1.20.1280.120">
    <property type="match status" value="1"/>
</dbReference>
<feature type="domain" description="Catalase core" evidence="1">
    <location>
        <begin position="1"/>
        <end position="314"/>
    </location>
</feature>
<accession>A0A9P5TLP4</accession>
<dbReference type="Proteomes" id="UP000724874">
    <property type="component" value="Unassembled WGS sequence"/>
</dbReference>
<gene>
    <name evidence="2" type="ORF">CPB84DRAFT_1711061</name>
</gene>
<dbReference type="SMART" id="SM01060">
    <property type="entry name" value="Catalase"/>
    <property type="match status" value="1"/>
</dbReference>
<dbReference type="GO" id="GO:0042542">
    <property type="term" value="P:response to hydrogen peroxide"/>
    <property type="evidence" value="ECO:0007669"/>
    <property type="project" value="TreeGrafter"/>
</dbReference>
<dbReference type="GO" id="GO:0042744">
    <property type="term" value="P:hydrogen peroxide catabolic process"/>
    <property type="evidence" value="ECO:0007669"/>
    <property type="project" value="TreeGrafter"/>
</dbReference>
<dbReference type="PIRSF" id="PIRSF000296">
    <property type="entry name" value="SrpA"/>
    <property type="match status" value="1"/>
</dbReference>
<comment type="caution">
    <text evidence="2">The sequence shown here is derived from an EMBL/GenBank/DDBJ whole genome shotgun (WGS) entry which is preliminary data.</text>
</comment>
<dbReference type="GO" id="GO:0004096">
    <property type="term" value="F:catalase activity"/>
    <property type="evidence" value="ECO:0007669"/>
    <property type="project" value="InterPro"/>
</dbReference>
<name>A0A9P5TLP4_GYMJU</name>
<dbReference type="CDD" id="cd08153">
    <property type="entry name" value="srpA_like"/>
    <property type="match status" value="1"/>
</dbReference>